<feature type="transmembrane region" description="Helical" evidence="2">
    <location>
        <begin position="21"/>
        <end position="48"/>
    </location>
</feature>
<sequence length="278" mass="29343">MQLYIRRIATMLRNRKGAASVEFVTILPLVLLISMAVWQFAIFSLAIMDTHSAIRDAIKVASVTGDVKTARKEGISSFGKSNAYKLKKLSVKVNHGEVTVSANTNIPIIFVNSKAFTYSSDSDAPVLNNVAASYGFGSSSGRHGGAFLNGAALPGGKLAAPIHAAPGVGINGYSGHTGQDFPAPIGTNIFAAESGRVLKVVNLGDRSYGTYIVIDHGGGIQTLYAHMYDDQPVVHAGQSVTRGQKIGESGNNGNSSGPHLHFEVRIGGHPVDPMPFLR</sequence>
<dbReference type="Gene3D" id="2.70.70.10">
    <property type="entry name" value="Glucose Permease (Domain IIA)"/>
    <property type="match status" value="1"/>
</dbReference>
<dbReference type="Pfam" id="PF07811">
    <property type="entry name" value="TadE"/>
    <property type="match status" value="1"/>
</dbReference>
<keyword evidence="6" id="KW-1185">Reference proteome</keyword>
<evidence type="ECO:0000313" key="6">
    <source>
        <dbReference type="Proteomes" id="UP000198660"/>
    </source>
</evidence>
<dbReference type="Proteomes" id="UP000198660">
    <property type="component" value="Unassembled WGS sequence"/>
</dbReference>
<dbReference type="InterPro" id="IPR016047">
    <property type="entry name" value="M23ase_b-sheet_dom"/>
</dbReference>
<keyword evidence="2" id="KW-1133">Transmembrane helix</keyword>
<dbReference type="EMBL" id="FPAA01000009">
    <property type="protein sequence ID" value="SFS85903.1"/>
    <property type="molecule type" value="Genomic_DNA"/>
</dbReference>
<keyword evidence="2" id="KW-0472">Membrane</keyword>
<evidence type="ECO:0000256" key="2">
    <source>
        <dbReference type="SAM" id="Phobius"/>
    </source>
</evidence>
<protein>
    <submittedName>
        <fullName evidence="5">Murein DD-endopeptidase MepM and murein hydrolase activator NlpD, contain LysM domain</fullName>
    </submittedName>
</protein>
<dbReference type="InterPro" id="IPR011055">
    <property type="entry name" value="Dup_hybrid_motif"/>
</dbReference>
<dbReference type="InterPro" id="IPR012495">
    <property type="entry name" value="TadE-like_dom"/>
</dbReference>
<name>A0A1I6T9T6_9BACL</name>
<dbReference type="GO" id="GO:0004222">
    <property type="term" value="F:metalloendopeptidase activity"/>
    <property type="evidence" value="ECO:0007669"/>
    <property type="project" value="TreeGrafter"/>
</dbReference>
<evidence type="ECO:0000259" key="3">
    <source>
        <dbReference type="Pfam" id="PF01551"/>
    </source>
</evidence>
<dbReference type="InterPro" id="IPR050570">
    <property type="entry name" value="Cell_wall_metabolism_enzyme"/>
</dbReference>
<reference evidence="6" key="1">
    <citation type="submission" date="2016-10" db="EMBL/GenBank/DDBJ databases">
        <authorList>
            <person name="Varghese N."/>
            <person name="Submissions S."/>
        </authorList>
    </citation>
    <scope>NUCLEOTIDE SEQUENCE [LARGE SCALE GENOMIC DNA]</scope>
    <source>
        <strain evidence="6">DSM 45789</strain>
    </source>
</reference>
<evidence type="ECO:0000259" key="4">
    <source>
        <dbReference type="Pfam" id="PF07811"/>
    </source>
</evidence>
<evidence type="ECO:0000256" key="1">
    <source>
        <dbReference type="SAM" id="MobiDB-lite"/>
    </source>
</evidence>
<keyword evidence="5" id="KW-0378">Hydrolase</keyword>
<dbReference type="SUPFAM" id="SSF51261">
    <property type="entry name" value="Duplicated hybrid motif"/>
    <property type="match status" value="1"/>
</dbReference>
<keyword evidence="2" id="KW-0812">Transmembrane</keyword>
<organism evidence="5 6">
    <name type="scientific">Marininema halotolerans</name>
    <dbReference type="NCBI Taxonomy" id="1155944"/>
    <lineage>
        <taxon>Bacteria</taxon>
        <taxon>Bacillati</taxon>
        <taxon>Bacillota</taxon>
        <taxon>Bacilli</taxon>
        <taxon>Bacillales</taxon>
        <taxon>Thermoactinomycetaceae</taxon>
        <taxon>Marininema</taxon>
    </lineage>
</organism>
<feature type="domain" description="TadE-like" evidence="4">
    <location>
        <begin position="17"/>
        <end position="57"/>
    </location>
</feature>
<dbReference type="PANTHER" id="PTHR21666">
    <property type="entry name" value="PEPTIDASE-RELATED"/>
    <property type="match status" value="1"/>
</dbReference>
<dbReference type="OrthoDB" id="9805070at2"/>
<dbReference type="AlphaFoldDB" id="A0A1I6T9T6"/>
<gene>
    <name evidence="5" type="ORF">SAMN05444972_109109</name>
</gene>
<dbReference type="PANTHER" id="PTHR21666:SF270">
    <property type="entry name" value="MUREIN HYDROLASE ACTIVATOR ENVC"/>
    <property type="match status" value="1"/>
</dbReference>
<accession>A0A1I6T9T6</accession>
<feature type="domain" description="M23ase beta-sheet core" evidence="3">
    <location>
        <begin position="175"/>
        <end position="273"/>
    </location>
</feature>
<evidence type="ECO:0000313" key="5">
    <source>
        <dbReference type="EMBL" id="SFS85903.1"/>
    </source>
</evidence>
<dbReference type="RefSeq" id="WP_091837891.1">
    <property type="nucleotide sequence ID" value="NZ_FPAA01000009.1"/>
</dbReference>
<dbReference type="Pfam" id="PF01551">
    <property type="entry name" value="Peptidase_M23"/>
    <property type="match status" value="1"/>
</dbReference>
<proteinExistence type="predicted"/>
<dbReference type="CDD" id="cd12797">
    <property type="entry name" value="M23_peptidase"/>
    <property type="match status" value="1"/>
</dbReference>
<feature type="region of interest" description="Disordered" evidence="1">
    <location>
        <begin position="244"/>
        <end position="267"/>
    </location>
</feature>